<sequence length="456" mass="48738">MDAVDDLGDAIDVTRELLVPVRVGRWLKLALVVLFVGGGLGMSGGVPAGDIEPLLDQPTPAVETDVDTVPDEVIAVLGLLVVAGFLLWIVYAIIGAVMEFVFIESLRSNAVHVRRYTREHIGRGLRLFAFRAGALLLLTGVFGVVVLAVSGGVPDASSLALAGILSIPLYLIYAVVMRFTSEFVAPVMLLEHRGVLSGWRRFWPTVTSNWGNYTVYLVLVWVLQFVLNIVVGFVLVISALIVAIPFVVLAVLAYVMGGVGVYLAVAIGFVGLLGVIAVFALIQMPIRTYFQYYALLVLGDTNPELDLIPDQRRVARTGENGVTGAGETVSPTDGWELTGPSTDTDGANAEPAGTGSNSDLDTTTSTDTTTGTKTETSGVQDPNTTSDSNQGRSVDDAGFWGDSEPTSNWDITDRSEPDQTDTERSEDSTERDDNRADSETGNDTDADADSDDSRGW</sequence>
<evidence type="ECO:0000313" key="4">
    <source>
        <dbReference type="Proteomes" id="UP000011693"/>
    </source>
</evidence>
<dbReference type="InterPro" id="IPR055966">
    <property type="entry name" value="DUF7544"/>
</dbReference>
<reference evidence="3 4" key="1">
    <citation type="journal article" date="2014" name="PLoS Genet.">
        <title>Phylogenetically driven sequencing of extremely halophilic archaea reveals strategies for static and dynamic osmo-response.</title>
        <authorList>
            <person name="Becker E.A."/>
            <person name="Seitzer P.M."/>
            <person name="Tritt A."/>
            <person name="Larsen D."/>
            <person name="Krusor M."/>
            <person name="Yao A.I."/>
            <person name="Wu D."/>
            <person name="Madern D."/>
            <person name="Eisen J.A."/>
            <person name="Darling A.E."/>
            <person name="Facciotti M.T."/>
        </authorList>
    </citation>
    <scope>NUCLEOTIDE SEQUENCE [LARGE SCALE GENOMIC DNA]</scope>
    <source>
        <strain evidence="3 4">JCM 10990</strain>
    </source>
</reference>
<feature type="transmembrane region" description="Helical" evidence="2">
    <location>
        <begin position="202"/>
        <end position="223"/>
    </location>
</feature>
<protein>
    <submittedName>
        <fullName evidence="3">Uncharacterized protein</fullName>
    </submittedName>
</protein>
<dbReference type="AlphaFoldDB" id="M0A8C5"/>
<accession>M0A8C5</accession>
<dbReference type="Pfam" id="PF24400">
    <property type="entry name" value="DUF7544"/>
    <property type="match status" value="1"/>
</dbReference>
<dbReference type="OrthoDB" id="137652at2157"/>
<feature type="transmembrane region" description="Helical" evidence="2">
    <location>
        <begin position="124"/>
        <end position="150"/>
    </location>
</feature>
<feature type="transmembrane region" description="Helical" evidence="2">
    <location>
        <begin position="229"/>
        <end position="254"/>
    </location>
</feature>
<evidence type="ECO:0000313" key="3">
    <source>
        <dbReference type="EMBL" id="ELY94804.1"/>
    </source>
</evidence>
<feature type="compositionally biased region" description="Polar residues" evidence="1">
    <location>
        <begin position="379"/>
        <end position="392"/>
    </location>
</feature>
<keyword evidence="4" id="KW-1185">Reference proteome</keyword>
<feature type="transmembrane region" description="Helical" evidence="2">
    <location>
        <begin position="261"/>
        <end position="282"/>
    </location>
</feature>
<evidence type="ECO:0000256" key="1">
    <source>
        <dbReference type="SAM" id="MobiDB-lite"/>
    </source>
</evidence>
<dbReference type="Proteomes" id="UP000011693">
    <property type="component" value="Unassembled WGS sequence"/>
</dbReference>
<gene>
    <name evidence="3" type="ORF">C482_17043</name>
</gene>
<dbReference type="PATRIC" id="fig|1227492.4.peg.3396"/>
<dbReference type="EMBL" id="AOIN01000092">
    <property type="protein sequence ID" value="ELY94804.1"/>
    <property type="molecule type" value="Genomic_DNA"/>
</dbReference>
<feature type="transmembrane region" description="Helical" evidence="2">
    <location>
        <begin position="73"/>
        <end position="103"/>
    </location>
</feature>
<feature type="compositionally biased region" description="Basic and acidic residues" evidence="1">
    <location>
        <begin position="411"/>
        <end position="438"/>
    </location>
</feature>
<evidence type="ECO:0000256" key="2">
    <source>
        <dbReference type="SAM" id="Phobius"/>
    </source>
</evidence>
<organism evidence="3 4">
    <name type="scientific">Natrialba chahannaoensis JCM 10990</name>
    <dbReference type="NCBI Taxonomy" id="1227492"/>
    <lineage>
        <taxon>Archaea</taxon>
        <taxon>Methanobacteriati</taxon>
        <taxon>Methanobacteriota</taxon>
        <taxon>Stenosarchaea group</taxon>
        <taxon>Halobacteria</taxon>
        <taxon>Halobacteriales</taxon>
        <taxon>Natrialbaceae</taxon>
        <taxon>Natrialba</taxon>
    </lineage>
</organism>
<feature type="compositionally biased region" description="Low complexity" evidence="1">
    <location>
        <begin position="353"/>
        <end position="378"/>
    </location>
</feature>
<dbReference type="RefSeq" id="WP_006168907.1">
    <property type="nucleotide sequence ID" value="NZ_AOIN01000092.1"/>
</dbReference>
<comment type="caution">
    <text evidence="3">The sequence shown here is derived from an EMBL/GenBank/DDBJ whole genome shotgun (WGS) entry which is preliminary data.</text>
</comment>
<proteinExistence type="predicted"/>
<keyword evidence="2" id="KW-0812">Transmembrane</keyword>
<feature type="region of interest" description="Disordered" evidence="1">
    <location>
        <begin position="317"/>
        <end position="456"/>
    </location>
</feature>
<name>M0A8C5_9EURY</name>
<feature type="transmembrane region" description="Helical" evidence="2">
    <location>
        <begin position="170"/>
        <end position="190"/>
    </location>
</feature>
<keyword evidence="2" id="KW-1133">Transmembrane helix</keyword>
<feature type="compositionally biased region" description="Acidic residues" evidence="1">
    <location>
        <begin position="440"/>
        <end position="450"/>
    </location>
</feature>
<dbReference type="STRING" id="1227492.C482_17043"/>
<keyword evidence="2" id="KW-0472">Membrane</keyword>
<feature type="transmembrane region" description="Helical" evidence="2">
    <location>
        <begin position="26"/>
        <end position="46"/>
    </location>
</feature>